<gene>
    <name evidence="3" type="ORF">AD952_09970</name>
    <name evidence="4" type="ORF">NKW54_09475</name>
</gene>
<accession>A0A149UTU4</accession>
<dbReference type="PATRIC" id="fig|178900.6.peg.2680"/>
<feature type="domain" description="Cyanophage baseplate Pam3 plug gp18" evidence="2">
    <location>
        <begin position="27"/>
        <end position="118"/>
    </location>
</feature>
<evidence type="ECO:0000313" key="6">
    <source>
        <dbReference type="Proteomes" id="UP001523543"/>
    </source>
</evidence>
<evidence type="ECO:0000256" key="1">
    <source>
        <dbReference type="SAM" id="MobiDB-lite"/>
    </source>
</evidence>
<dbReference type="Proteomes" id="UP001523543">
    <property type="component" value="Unassembled WGS sequence"/>
</dbReference>
<keyword evidence="6" id="KW-1185">Reference proteome</keyword>
<name>A0A149UTU4_9PROT</name>
<dbReference type="AlphaFoldDB" id="A0A149UTU4"/>
<dbReference type="Proteomes" id="UP000075312">
    <property type="component" value="Unassembled WGS sequence"/>
</dbReference>
<reference evidence="3 5" key="1">
    <citation type="submission" date="2015-06" db="EMBL/GenBank/DDBJ databases">
        <title>Improved classification and identification of acetic acid bacteria using matrix-assisted laser desorption/ionization time-of-flight mass spectrometry; Gluconobacter nephelii and Gluconobacter uchimurae are later heterotypic synonyms of Gluconobacter japonicus and Gluconobacter oxydans, respectively.</title>
        <authorList>
            <person name="Li L."/>
            <person name="Cleenwerck I."/>
            <person name="De Vuyst L."/>
            <person name="Vandamme P."/>
        </authorList>
    </citation>
    <scope>NUCLEOTIDE SEQUENCE [LARGE SCALE GENOMIC DNA]</scope>
    <source>
        <strain evidence="3 5">LMG 1608</strain>
    </source>
</reference>
<protein>
    <recommendedName>
        <fullName evidence="2">Cyanophage baseplate Pam3 plug gp18 domain-containing protein</fullName>
    </recommendedName>
</protein>
<evidence type="ECO:0000259" key="2">
    <source>
        <dbReference type="Pfam" id="PF22479"/>
    </source>
</evidence>
<dbReference type="Pfam" id="PF22479">
    <property type="entry name" value="Pam3_gp18"/>
    <property type="match status" value="1"/>
</dbReference>
<feature type="compositionally biased region" description="Low complexity" evidence="1">
    <location>
        <begin position="1"/>
        <end position="24"/>
    </location>
</feature>
<dbReference type="RefSeq" id="WP_062142891.1">
    <property type="nucleotide sequence ID" value="NZ_JAMYZR010000012.1"/>
</dbReference>
<feature type="region of interest" description="Disordered" evidence="1">
    <location>
        <begin position="1"/>
        <end position="25"/>
    </location>
</feature>
<evidence type="ECO:0000313" key="5">
    <source>
        <dbReference type="Proteomes" id="UP000075312"/>
    </source>
</evidence>
<dbReference type="EMBL" id="JAMYZR010000012">
    <property type="protein sequence ID" value="MCP1246170.1"/>
    <property type="molecule type" value="Genomic_DNA"/>
</dbReference>
<evidence type="ECO:0000313" key="4">
    <source>
        <dbReference type="EMBL" id="MCP1246170.1"/>
    </source>
</evidence>
<organism evidence="3 5">
    <name type="scientific">Acetobacter cerevisiae</name>
    <dbReference type="NCBI Taxonomy" id="178900"/>
    <lineage>
        <taxon>Bacteria</taxon>
        <taxon>Pseudomonadati</taxon>
        <taxon>Pseudomonadota</taxon>
        <taxon>Alphaproteobacteria</taxon>
        <taxon>Acetobacterales</taxon>
        <taxon>Acetobacteraceae</taxon>
        <taxon>Acetobacter</taxon>
    </lineage>
</organism>
<comment type="caution">
    <text evidence="3">The sequence shown here is derived from an EMBL/GenBank/DDBJ whole genome shotgun (WGS) entry which is preliminary data.</text>
</comment>
<evidence type="ECO:0000313" key="3">
    <source>
        <dbReference type="EMBL" id="KXV71253.1"/>
    </source>
</evidence>
<sequence>MLSATLQQSLSTTTQGSTNNTSPSLLTVPLTAVPAQTLKVSLSGTLIQITLRQRSTGLYADFDANSTRLLSGVLCQDRTWLVRDAAIGLPGDFLFADTQGQQDPDATALGSRFLLLYRPGWTS</sequence>
<dbReference type="EMBL" id="LHZY01000031">
    <property type="protein sequence ID" value="KXV71253.1"/>
    <property type="molecule type" value="Genomic_DNA"/>
</dbReference>
<reference evidence="4 6" key="2">
    <citation type="submission" date="2022-06" db="EMBL/GenBank/DDBJ databases">
        <title>Acetobacer genomes from food samples.</title>
        <authorList>
            <person name="Sombolestani A."/>
        </authorList>
    </citation>
    <scope>NUCLEOTIDE SEQUENCE [LARGE SCALE GENOMIC DNA]</scope>
    <source>
        <strain evidence="4 6">R-83281</strain>
    </source>
</reference>
<dbReference type="InterPro" id="IPR054252">
    <property type="entry name" value="Pam3_gp18"/>
</dbReference>
<proteinExistence type="predicted"/>